<evidence type="ECO:0000313" key="14">
    <source>
        <dbReference type="EMBL" id="MFC0213795.1"/>
    </source>
</evidence>
<reference evidence="14 15" key="1">
    <citation type="submission" date="2024-09" db="EMBL/GenBank/DDBJ databases">
        <authorList>
            <person name="Sun Q."/>
            <person name="Mori K."/>
        </authorList>
    </citation>
    <scope>NUCLEOTIDE SEQUENCE [LARGE SCALE GENOMIC DNA]</scope>
    <source>
        <strain evidence="14 15">CCM 7759</strain>
    </source>
</reference>
<keyword evidence="8" id="KW-0676">Redox-active center</keyword>
<dbReference type="InterPro" id="IPR013766">
    <property type="entry name" value="Thioredoxin_domain"/>
</dbReference>
<dbReference type="PANTHER" id="PTHR42801:SF4">
    <property type="entry name" value="AHPC_TSA FAMILY PROTEIN"/>
    <property type="match status" value="1"/>
</dbReference>
<evidence type="ECO:0000256" key="8">
    <source>
        <dbReference type="ARBA" id="ARBA00023284"/>
    </source>
</evidence>
<dbReference type="PANTHER" id="PTHR42801">
    <property type="entry name" value="THIOREDOXIN-DEPENDENT PEROXIDE REDUCTASE"/>
    <property type="match status" value="1"/>
</dbReference>
<dbReference type="EC" id="1.11.1.24" evidence="3"/>
<name>A0ABV6DMB9_9BACL</name>
<dbReference type="InterPro" id="IPR050924">
    <property type="entry name" value="Peroxiredoxin_BCP/PrxQ"/>
</dbReference>
<evidence type="ECO:0000256" key="5">
    <source>
        <dbReference type="ARBA" id="ARBA00022862"/>
    </source>
</evidence>
<keyword evidence="5" id="KW-0049">Antioxidant</keyword>
<feature type="domain" description="Thioredoxin" evidence="13">
    <location>
        <begin position="2"/>
        <end position="148"/>
    </location>
</feature>
<gene>
    <name evidence="14" type="ORF">ACFFK0_15290</name>
</gene>
<comment type="caution">
    <text evidence="14">The sequence shown here is derived from an EMBL/GenBank/DDBJ whole genome shotgun (WGS) entry which is preliminary data.</text>
</comment>
<sequence length="153" mass="16923">MLEAGTKAPLFEAESTQGTIRLADAIGTRPVVLIFYPKDETPICTKQLCAVRDSKEHYAKYNALVLGVNPGSLEEHRKFASKFLYDFPLISDKGETIRRQYDVGVNFLSFLGQQRVVFVIGKDGRVAYARKGNRPTSEIIAALEAAERAGARS</sequence>
<protein>
    <recommendedName>
        <fullName evidence="3">thioredoxin-dependent peroxiredoxin</fullName>
        <ecNumber evidence="3">1.11.1.24</ecNumber>
    </recommendedName>
    <alternativeName>
        <fullName evidence="11">Bacterioferritin comigratory protein</fullName>
    </alternativeName>
    <alternativeName>
        <fullName evidence="9">Thioredoxin peroxidase</fullName>
    </alternativeName>
</protein>
<evidence type="ECO:0000256" key="9">
    <source>
        <dbReference type="ARBA" id="ARBA00032824"/>
    </source>
</evidence>
<comment type="catalytic activity">
    <reaction evidence="12">
        <text>a hydroperoxide + [thioredoxin]-dithiol = an alcohol + [thioredoxin]-disulfide + H2O</text>
        <dbReference type="Rhea" id="RHEA:62620"/>
        <dbReference type="Rhea" id="RHEA-COMP:10698"/>
        <dbReference type="Rhea" id="RHEA-COMP:10700"/>
        <dbReference type="ChEBI" id="CHEBI:15377"/>
        <dbReference type="ChEBI" id="CHEBI:29950"/>
        <dbReference type="ChEBI" id="CHEBI:30879"/>
        <dbReference type="ChEBI" id="CHEBI:35924"/>
        <dbReference type="ChEBI" id="CHEBI:50058"/>
        <dbReference type="EC" id="1.11.1.24"/>
    </reaction>
</comment>
<dbReference type="RefSeq" id="WP_377471130.1">
    <property type="nucleotide sequence ID" value="NZ_JBHLWN010000062.1"/>
</dbReference>
<accession>A0ABV6DMB9</accession>
<evidence type="ECO:0000256" key="3">
    <source>
        <dbReference type="ARBA" id="ARBA00013017"/>
    </source>
</evidence>
<dbReference type="PIRSF" id="PIRSF000239">
    <property type="entry name" value="AHPC"/>
    <property type="match status" value="1"/>
</dbReference>
<proteinExistence type="inferred from homology"/>
<comment type="function">
    <text evidence="1">Thiol-specific peroxidase that catalyzes the reduction of hydrogen peroxide and organic hydroperoxides to water and alcohols, respectively. Plays a role in cell protection against oxidative stress by detoxifying peroxides and as sensor of hydrogen peroxide-mediated signaling events.</text>
</comment>
<dbReference type="Pfam" id="PF00578">
    <property type="entry name" value="AhpC-TSA"/>
    <property type="match status" value="1"/>
</dbReference>
<organism evidence="14 15">
    <name type="scientific">Paenibacillus chartarius</name>
    <dbReference type="NCBI Taxonomy" id="747481"/>
    <lineage>
        <taxon>Bacteria</taxon>
        <taxon>Bacillati</taxon>
        <taxon>Bacillota</taxon>
        <taxon>Bacilli</taxon>
        <taxon>Bacillales</taxon>
        <taxon>Paenibacillaceae</taxon>
        <taxon>Paenibacillus</taxon>
    </lineage>
</organism>
<evidence type="ECO:0000256" key="7">
    <source>
        <dbReference type="ARBA" id="ARBA00023157"/>
    </source>
</evidence>
<dbReference type="EMBL" id="JBHLWN010000062">
    <property type="protein sequence ID" value="MFC0213795.1"/>
    <property type="molecule type" value="Genomic_DNA"/>
</dbReference>
<comment type="similarity">
    <text evidence="10">Belongs to the peroxiredoxin family. BCP/PrxQ subfamily.</text>
</comment>
<dbReference type="SUPFAM" id="SSF52833">
    <property type="entry name" value="Thioredoxin-like"/>
    <property type="match status" value="1"/>
</dbReference>
<dbReference type="InterPro" id="IPR000866">
    <property type="entry name" value="AhpC/TSA"/>
</dbReference>
<evidence type="ECO:0000256" key="11">
    <source>
        <dbReference type="ARBA" id="ARBA00041373"/>
    </source>
</evidence>
<dbReference type="Gene3D" id="3.40.30.10">
    <property type="entry name" value="Glutaredoxin"/>
    <property type="match status" value="1"/>
</dbReference>
<evidence type="ECO:0000256" key="10">
    <source>
        <dbReference type="ARBA" id="ARBA00038489"/>
    </source>
</evidence>
<dbReference type="InterPro" id="IPR024706">
    <property type="entry name" value="Peroxiredoxin_AhpC-typ"/>
</dbReference>
<keyword evidence="7" id="KW-1015">Disulfide bond</keyword>
<keyword evidence="6 14" id="KW-0560">Oxidoreductase</keyword>
<evidence type="ECO:0000256" key="4">
    <source>
        <dbReference type="ARBA" id="ARBA00022559"/>
    </source>
</evidence>
<evidence type="ECO:0000256" key="2">
    <source>
        <dbReference type="ARBA" id="ARBA00011245"/>
    </source>
</evidence>
<evidence type="ECO:0000256" key="1">
    <source>
        <dbReference type="ARBA" id="ARBA00003330"/>
    </source>
</evidence>
<evidence type="ECO:0000259" key="13">
    <source>
        <dbReference type="PROSITE" id="PS51352"/>
    </source>
</evidence>
<evidence type="ECO:0000256" key="12">
    <source>
        <dbReference type="ARBA" id="ARBA00049091"/>
    </source>
</evidence>
<dbReference type="PROSITE" id="PS51352">
    <property type="entry name" value="THIOREDOXIN_2"/>
    <property type="match status" value="1"/>
</dbReference>
<comment type="subunit">
    <text evidence="2">Monomer.</text>
</comment>
<evidence type="ECO:0000313" key="15">
    <source>
        <dbReference type="Proteomes" id="UP001589776"/>
    </source>
</evidence>
<dbReference type="Proteomes" id="UP001589776">
    <property type="component" value="Unassembled WGS sequence"/>
</dbReference>
<dbReference type="GO" id="GO:0140824">
    <property type="term" value="F:thioredoxin-dependent peroxiredoxin activity"/>
    <property type="evidence" value="ECO:0007669"/>
    <property type="project" value="UniProtKB-EC"/>
</dbReference>
<keyword evidence="4 14" id="KW-0575">Peroxidase</keyword>
<dbReference type="InterPro" id="IPR036249">
    <property type="entry name" value="Thioredoxin-like_sf"/>
</dbReference>
<keyword evidence="15" id="KW-1185">Reference proteome</keyword>
<dbReference type="CDD" id="cd03017">
    <property type="entry name" value="PRX_BCP"/>
    <property type="match status" value="1"/>
</dbReference>
<evidence type="ECO:0000256" key="6">
    <source>
        <dbReference type="ARBA" id="ARBA00023002"/>
    </source>
</evidence>